<feature type="non-terminal residue" evidence="1">
    <location>
        <position position="1"/>
    </location>
</feature>
<name>G9C2P6_HV1</name>
<dbReference type="InterPro" id="IPR036377">
    <property type="entry name" value="Gp120_core_sf"/>
</dbReference>
<dbReference type="GO" id="GO:0019031">
    <property type="term" value="C:viral envelope"/>
    <property type="evidence" value="ECO:0007669"/>
    <property type="project" value="UniProtKB-KW"/>
</dbReference>
<gene>
    <name evidence="1" type="primary">env</name>
</gene>
<keyword evidence="1" id="KW-0946">Virion</keyword>
<proteinExistence type="predicted"/>
<protein>
    <submittedName>
        <fullName evidence="1">Envelope glycoprotein</fullName>
    </submittedName>
</protein>
<dbReference type="SUPFAM" id="SSF56502">
    <property type="entry name" value="gp120 core"/>
    <property type="match status" value="1"/>
</dbReference>
<organism evidence="1">
    <name type="scientific">Human immunodeficiency virus type 1</name>
    <name type="common">HIV-1</name>
    <dbReference type="NCBI Taxonomy" id="11676"/>
    <lineage>
        <taxon>Viruses</taxon>
        <taxon>Riboviria</taxon>
        <taxon>Pararnavirae</taxon>
        <taxon>Artverviricota</taxon>
        <taxon>Revtraviricetes</taxon>
        <taxon>Ortervirales</taxon>
        <taxon>Retroviridae</taxon>
        <taxon>Orthoretrovirinae</taxon>
        <taxon>Lentivirus</taxon>
        <taxon>Lentivirus humimdef1</taxon>
    </lineage>
</organism>
<reference evidence="1" key="1">
    <citation type="journal article" date="2012" name="AIDS Res. Hum. Retroviruses">
        <title>Female Genital Tract Shedding of CXCR4-Tropic HIV Type 1 Is Associated with a Majority Population of CXCR4-Tropic HIV Type 1 in Blood and Declining CD4(+) Cell Counts.</title>
        <authorList>
            <person name="Haaland R.E."/>
            <person name="Sullivan S.T."/>
            <person name="Evans-Strickfaden T."/>
            <person name="Lennox J.L."/>
            <person name="Hart C.E."/>
        </authorList>
    </citation>
    <scope>NUCLEOTIDE SEQUENCE</scope>
    <source>
        <strain evidence="1">55L3C2</strain>
    </source>
</reference>
<feature type="non-terminal residue" evidence="1">
    <location>
        <position position="35"/>
    </location>
</feature>
<organismHost>
    <name type="scientific">Homo sapiens</name>
    <name type="common">Human</name>
    <dbReference type="NCBI Taxonomy" id="9606"/>
</organismHost>
<evidence type="ECO:0000313" key="1">
    <source>
        <dbReference type="EMBL" id="AEV90839.1"/>
    </source>
</evidence>
<keyword evidence="1" id="KW-0261">Viral envelope protein</keyword>
<dbReference type="EMBL" id="HQ823396">
    <property type="protein sequence ID" value="AEV90839.1"/>
    <property type="molecule type" value="Genomic_DNA"/>
</dbReference>
<sequence>CTRLYTNTRRGIHMGIGGAFRTIKQITGNLRWARC</sequence>
<accession>G9C2P6</accession>